<name>A0A177YFF1_9NOCA</name>
<evidence type="ECO:0000256" key="4">
    <source>
        <dbReference type="ARBA" id="ARBA00022475"/>
    </source>
</evidence>
<accession>A0A177YFF1</accession>
<evidence type="ECO:0000256" key="6">
    <source>
        <dbReference type="ARBA" id="ARBA00022989"/>
    </source>
</evidence>
<keyword evidence="7 8" id="KW-0472">Membrane</keyword>
<dbReference type="RefSeq" id="WP_068424093.1">
    <property type="nucleotide sequence ID" value="NZ_LVHI01000012.1"/>
</dbReference>
<proteinExistence type="inferred from homology"/>
<dbReference type="Pfam" id="PF01925">
    <property type="entry name" value="TauE"/>
    <property type="match status" value="1"/>
</dbReference>
<evidence type="ECO:0000256" key="8">
    <source>
        <dbReference type="RuleBase" id="RU363041"/>
    </source>
</evidence>
<feature type="transmembrane region" description="Helical" evidence="8">
    <location>
        <begin position="202"/>
        <end position="221"/>
    </location>
</feature>
<comment type="caution">
    <text evidence="9">The sequence shown here is derived from an EMBL/GenBank/DDBJ whole genome shotgun (WGS) entry which is preliminary data.</text>
</comment>
<gene>
    <name evidence="9" type="ORF">A3K89_01815</name>
</gene>
<dbReference type="EMBL" id="LVHI01000012">
    <property type="protein sequence ID" value="OAK54195.1"/>
    <property type="molecule type" value="Genomic_DNA"/>
</dbReference>
<feature type="transmembrane region" description="Helical" evidence="8">
    <location>
        <begin position="6"/>
        <end position="38"/>
    </location>
</feature>
<dbReference type="InterPro" id="IPR052017">
    <property type="entry name" value="TSUP"/>
</dbReference>
<dbReference type="Proteomes" id="UP000077519">
    <property type="component" value="Unassembled WGS sequence"/>
</dbReference>
<feature type="transmembrane region" description="Helical" evidence="8">
    <location>
        <begin position="137"/>
        <end position="155"/>
    </location>
</feature>
<dbReference type="AlphaFoldDB" id="A0A177YFF1"/>
<reference evidence="9 10" key="1">
    <citation type="submission" date="2016-03" db="EMBL/GenBank/DDBJ databases">
        <title>Genome sequence of Rhodococcus kyotonensis KB10.</title>
        <authorList>
            <person name="Jeong H."/>
            <person name="Hong C.E."/>
            <person name="Jo S.H."/>
            <person name="Park J.M."/>
        </authorList>
    </citation>
    <scope>NUCLEOTIDE SEQUENCE [LARGE SCALE GENOMIC DNA]</scope>
    <source>
        <strain evidence="9 10">KB10</strain>
    </source>
</reference>
<keyword evidence="10" id="KW-1185">Reference proteome</keyword>
<feature type="transmembrane region" description="Helical" evidence="8">
    <location>
        <begin position="101"/>
        <end position="117"/>
    </location>
</feature>
<evidence type="ECO:0000256" key="5">
    <source>
        <dbReference type="ARBA" id="ARBA00022692"/>
    </source>
</evidence>
<dbReference type="PANTHER" id="PTHR30269:SF0">
    <property type="entry name" value="MEMBRANE TRANSPORTER PROTEIN YFCA-RELATED"/>
    <property type="match status" value="1"/>
</dbReference>
<evidence type="ECO:0000256" key="3">
    <source>
        <dbReference type="ARBA" id="ARBA00022448"/>
    </source>
</evidence>
<evidence type="ECO:0000256" key="7">
    <source>
        <dbReference type="ARBA" id="ARBA00023136"/>
    </source>
</evidence>
<protein>
    <recommendedName>
        <fullName evidence="8">Probable membrane transporter protein</fullName>
    </recommendedName>
</protein>
<sequence length="255" mass="25719">MTAADWGLLMVAATAAGWVDAVVGGGGLILLPAILLVAPQLSPQAALATNKVTAVFGTAAAVVTFARKVALDWKILVPAAVLAAVAAAGGAAAVSLIDRDLFIPIIMVALVGVAVLVTTRPTIGTVAAARPPTTRKILVVVFLAAGCFGFYDGILGPGTGTFFIIAFATLLGTEFVRSAAMAKVLNLGSNVGALTFFAVTGHVLWQLGAAMAVCNVIGAVLGSRAALARGAGFVRVVLLVVVIGMVVRLGWQQFG</sequence>
<evidence type="ECO:0000313" key="10">
    <source>
        <dbReference type="Proteomes" id="UP000077519"/>
    </source>
</evidence>
<feature type="transmembrane region" description="Helical" evidence="8">
    <location>
        <begin position="75"/>
        <end position="94"/>
    </location>
</feature>
<keyword evidence="6 8" id="KW-1133">Transmembrane helix</keyword>
<evidence type="ECO:0000256" key="1">
    <source>
        <dbReference type="ARBA" id="ARBA00004651"/>
    </source>
</evidence>
<comment type="subcellular location">
    <subcellularLocation>
        <location evidence="1 8">Cell membrane</location>
        <topology evidence="1 8">Multi-pass membrane protein</topology>
    </subcellularLocation>
</comment>
<keyword evidence="4 8" id="KW-1003">Cell membrane</keyword>
<feature type="transmembrane region" description="Helical" evidence="8">
    <location>
        <begin position="233"/>
        <end position="251"/>
    </location>
</feature>
<evidence type="ECO:0000256" key="2">
    <source>
        <dbReference type="ARBA" id="ARBA00009142"/>
    </source>
</evidence>
<comment type="similarity">
    <text evidence="2 8">Belongs to the 4-toluene sulfonate uptake permease (TSUP) (TC 2.A.102) family.</text>
</comment>
<feature type="transmembrane region" description="Helical" evidence="8">
    <location>
        <begin position="50"/>
        <end position="69"/>
    </location>
</feature>
<organism evidence="9 10">
    <name type="scientific">Rhodococcoides kyotonense</name>
    <dbReference type="NCBI Taxonomy" id="398843"/>
    <lineage>
        <taxon>Bacteria</taxon>
        <taxon>Bacillati</taxon>
        <taxon>Actinomycetota</taxon>
        <taxon>Actinomycetes</taxon>
        <taxon>Mycobacteriales</taxon>
        <taxon>Nocardiaceae</taxon>
        <taxon>Rhodococcoides</taxon>
    </lineage>
</organism>
<keyword evidence="3" id="KW-0813">Transport</keyword>
<dbReference type="InterPro" id="IPR002781">
    <property type="entry name" value="TM_pro_TauE-like"/>
</dbReference>
<evidence type="ECO:0000313" key="9">
    <source>
        <dbReference type="EMBL" id="OAK54195.1"/>
    </source>
</evidence>
<dbReference type="GO" id="GO:0005886">
    <property type="term" value="C:plasma membrane"/>
    <property type="evidence" value="ECO:0007669"/>
    <property type="project" value="UniProtKB-SubCell"/>
</dbReference>
<keyword evidence="5 8" id="KW-0812">Transmembrane</keyword>
<dbReference type="PANTHER" id="PTHR30269">
    <property type="entry name" value="TRANSMEMBRANE PROTEIN YFCA"/>
    <property type="match status" value="1"/>
</dbReference>